<name>A0ABV3ZHF4_9BACT</name>
<sequence length="163" mass="18332">METATITNQQHCEQLKALNWLASPIESDKTFEEIGQMAREGMAAEETPVSKRGWISQTANTAKLRVALSLVIIDAMGGGDDDDPALLFWKIGKWFKAYVASSEFSKLDSESRQDAVANYTQVSKIFSRLETIVDECYPFQDDISKLMDQLPETFTYETLTSED</sequence>
<dbReference type="Proteomes" id="UP001560573">
    <property type="component" value="Unassembled WGS sequence"/>
</dbReference>
<dbReference type="RefSeq" id="WP_369330654.1">
    <property type="nucleotide sequence ID" value="NZ_JAULBC010000005.1"/>
</dbReference>
<evidence type="ECO:0000313" key="1">
    <source>
        <dbReference type="EMBL" id="MEX6689248.1"/>
    </source>
</evidence>
<keyword evidence="2" id="KW-1185">Reference proteome</keyword>
<gene>
    <name evidence="1" type="ORF">QTN47_17190</name>
</gene>
<reference evidence="1 2" key="1">
    <citation type="submission" date="2023-07" db="EMBL/GenBank/DDBJ databases">
        <authorList>
            <person name="Lian W.-H."/>
        </authorList>
    </citation>
    <scope>NUCLEOTIDE SEQUENCE [LARGE SCALE GENOMIC DNA]</scope>
    <source>
        <strain evidence="1 2">SYSU DXS3180</strain>
    </source>
</reference>
<organism evidence="1 2">
    <name type="scientific">Danxiaibacter flavus</name>
    <dbReference type="NCBI Taxonomy" id="3049108"/>
    <lineage>
        <taxon>Bacteria</taxon>
        <taxon>Pseudomonadati</taxon>
        <taxon>Bacteroidota</taxon>
        <taxon>Chitinophagia</taxon>
        <taxon>Chitinophagales</taxon>
        <taxon>Chitinophagaceae</taxon>
        <taxon>Danxiaibacter</taxon>
    </lineage>
</organism>
<proteinExistence type="predicted"/>
<protein>
    <submittedName>
        <fullName evidence="1">Uncharacterized protein</fullName>
    </submittedName>
</protein>
<accession>A0ABV3ZHF4</accession>
<evidence type="ECO:0000313" key="2">
    <source>
        <dbReference type="Proteomes" id="UP001560573"/>
    </source>
</evidence>
<comment type="caution">
    <text evidence="1">The sequence shown here is derived from an EMBL/GenBank/DDBJ whole genome shotgun (WGS) entry which is preliminary data.</text>
</comment>
<dbReference type="EMBL" id="JAULBC010000005">
    <property type="protein sequence ID" value="MEX6689248.1"/>
    <property type="molecule type" value="Genomic_DNA"/>
</dbReference>